<accession>A0A238H474</accession>
<evidence type="ECO:0000313" key="3">
    <source>
        <dbReference type="Proteomes" id="UP000198460"/>
    </source>
</evidence>
<feature type="region of interest" description="Disordered" evidence="1">
    <location>
        <begin position="1"/>
        <end position="24"/>
    </location>
</feature>
<evidence type="ECO:0000313" key="2">
    <source>
        <dbReference type="EMBL" id="SMG00151.1"/>
    </source>
</evidence>
<reference evidence="2 3" key="1">
    <citation type="submission" date="2017-04" db="EMBL/GenBank/DDBJ databases">
        <authorList>
            <person name="Afonso C.L."/>
            <person name="Miller P.J."/>
            <person name="Scott M.A."/>
            <person name="Spackman E."/>
            <person name="Goraichik I."/>
            <person name="Dimitrov K.M."/>
            <person name="Suarez D.L."/>
            <person name="Swayne D.E."/>
        </authorList>
    </citation>
    <scope>NUCLEOTIDE SEQUENCE [LARGE SCALE GENOMIC DNA]</scope>
    <source>
        <strain evidence="2">LMG 28154</strain>
    </source>
</reference>
<evidence type="ECO:0000256" key="1">
    <source>
        <dbReference type="SAM" id="MobiDB-lite"/>
    </source>
</evidence>
<protein>
    <submittedName>
        <fullName evidence="2">Uncharacterized protein</fullName>
    </submittedName>
</protein>
<name>A0A238H474_9BURK</name>
<dbReference type="Proteomes" id="UP000198460">
    <property type="component" value="Unassembled WGS sequence"/>
</dbReference>
<organism evidence="2 3">
    <name type="scientific">Burkholderia singularis</name>
    <dbReference type="NCBI Taxonomy" id="1503053"/>
    <lineage>
        <taxon>Bacteria</taxon>
        <taxon>Pseudomonadati</taxon>
        <taxon>Pseudomonadota</taxon>
        <taxon>Betaproteobacteria</taxon>
        <taxon>Burkholderiales</taxon>
        <taxon>Burkholderiaceae</taxon>
        <taxon>Burkholderia</taxon>
        <taxon>pseudomallei group</taxon>
    </lineage>
</organism>
<sequence>MLNGRCLAGGAARTSPGNPRAPGRIAGACAPNRPPGSMHSFSVVARHGVNANHPPPAIGRHHGRPNSPDRRCAGVKTLRSPAGRN</sequence>
<feature type="region of interest" description="Disordered" evidence="1">
    <location>
        <begin position="48"/>
        <end position="85"/>
    </location>
</feature>
<dbReference type="AlphaFoldDB" id="A0A238H474"/>
<gene>
    <name evidence="2" type="ORF">BSIN_0276</name>
</gene>
<dbReference type="EMBL" id="FXAN01000050">
    <property type="protein sequence ID" value="SMG00151.1"/>
    <property type="molecule type" value="Genomic_DNA"/>
</dbReference>
<proteinExistence type="predicted"/>